<evidence type="ECO:0000313" key="5">
    <source>
        <dbReference type="Proteomes" id="UP000275408"/>
    </source>
</evidence>
<sequence>MQITILMILSFSFLIHGTASDACRDRLRTRACKNLLRNYRLKGIEGCKWKSVKSICALTCNSCVVKPKCALETSKYGCCWDKKTEAKGFYGEGCPECTDRYPKYCQRRMSILSTKRACDERGKAYCPKSCGVCRLRAPAQSIQDCLFSPHGCCWDYSEAEGPNGEGCMECRDQYPNVCTLWYDFCDPGALKYKVLRQSVEFIKANCPVTCKKCQPGQRLLKSSRNLNERL</sequence>
<keyword evidence="1" id="KW-0800">Toxin</keyword>
<accession>A0A3M6TN85</accession>
<dbReference type="OrthoDB" id="5945392at2759"/>
<keyword evidence="2" id="KW-0732">Signal</keyword>
<feature type="domain" description="ShKT" evidence="3">
    <location>
        <begin position="96"/>
        <end position="134"/>
    </location>
</feature>
<dbReference type="AlphaFoldDB" id="A0A3M6TN85"/>
<name>A0A3M6TN85_POCDA</name>
<reference evidence="4 5" key="1">
    <citation type="journal article" date="2018" name="Sci. Rep.">
        <title>Comparative analysis of the Pocillopora damicornis genome highlights role of immune system in coral evolution.</title>
        <authorList>
            <person name="Cunning R."/>
            <person name="Bay R.A."/>
            <person name="Gillette P."/>
            <person name="Baker A.C."/>
            <person name="Traylor-Knowles N."/>
        </authorList>
    </citation>
    <scope>NUCLEOTIDE SEQUENCE [LARGE SCALE GENOMIC DNA]</scope>
    <source>
        <strain evidence="4">RSMAS</strain>
        <tissue evidence="4">Whole animal</tissue>
    </source>
</reference>
<gene>
    <name evidence="4" type="ORF">pdam_00005100</name>
</gene>
<dbReference type="InterPro" id="IPR003582">
    <property type="entry name" value="ShKT_dom"/>
</dbReference>
<dbReference type="SMART" id="SM00254">
    <property type="entry name" value="ShKT"/>
    <property type="match status" value="3"/>
</dbReference>
<feature type="domain" description="ShKT" evidence="3">
    <location>
        <begin position="22"/>
        <end position="64"/>
    </location>
</feature>
<feature type="chain" id="PRO_5018058776" description="ShKT domain-containing protein" evidence="2">
    <location>
        <begin position="21"/>
        <end position="230"/>
    </location>
</feature>
<comment type="caution">
    <text evidence="4">The sequence shown here is derived from an EMBL/GenBank/DDBJ whole genome shotgun (WGS) entry which is preliminary data.</text>
</comment>
<keyword evidence="5" id="KW-1185">Reference proteome</keyword>
<dbReference type="GO" id="GO:0090729">
    <property type="term" value="F:toxin activity"/>
    <property type="evidence" value="ECO:0007669"/>
    <property type="project" value="UniProtKB-KW"/>
</dbReference>
<protein>
    <recommendedName>
        <fullName evidence="3">ShKT domain-containing protein</fullName>
    </recommendedName>
</protein>
<evidence type="ECO:0000256" key="2">
    <source>
        <dbReference type="SAM" id="SignalP"/>
    </source>
</evidence>
<proteinExistence type="predicted"/>
<organism evidence="4 5">
    <name type="scientific">Pocillopora damicornis</name>
    <name type="common">Cauliflower coral</name>
    <name type="synonym">Millepora damicornis</name>
    <dbReference type="NCBI Taxonomy" id="46731"/>
    <lineage>
        <taxon>Eukaryota</taxon>
        <taxon>Metazoa</taxon>
        <taxon>Cnidaria</taxon>
        <taxon>Anthozoa</taxon>
        <taxon>Hexacorallia</taxon>
        <taxon>Scleractinia</taxon>
        <taxon>Astrocoeniina</taxon>
        <taxon>Pocilloporidae</taxon>
        <taxon>Pocillopora</taxon>
    </lineage>
</organism>
<evidence type="ECO:0000313" key="4">
    <source>
        <dbReference type="EMBL" id="RMX42840.1"/>
    </source>
</evidence>
<dbReference type="Proteomes" id="UP000275408">
    <property type="component" value="Unassembled WGS sequence"/>
</dbReference>
<evidence type="ECO:0000256" key="1">
    <source>
        <dbReference type="ARBA" id="ARBA00022656"/>
    </source>
</evidence>
<feature type="domain" description="ShKT" evidence="3">
    <location>
        <begin position="169"/>
        <end position="214"/>
    </location>
</feature>
<evidence type="ECO:0000259" key="3">
    <source>
        <dbReference type="SMART" id="SM00254"/>
    </source>
</evidence>
<feature type="signal peptide" evidence="2">
    <location>
        <begin position="1"/>
        <end position="20"/>
    </location>
</feature>
<dbReference type="EMBL" id="RCHS01003253">
    <property type="protein sequence ID" value="RMX42840.1"/>
    <property type="molecule type" value="Genomic_DNA"/>
</dbReference>